<dbReference type="EMBL" id="JABCRI010000002">
    <property type="protein sequence ID" value="KAF8411961.1"/>
    <property type="molecule type" value="Genomic_DNA"/>
</dbReference>
<name>A0A835DQC4_TETSI</name>
<keyword evidence="3" id="KW-1185">Reference proteome</keyword>
<evidence type="ECO:0000313" key="2">
    <source>
        <dbReference type="EMBL" id="KAF8411961.1"/>
    </source>
</evidence>
<feature type="transmembrane region" description="Helical" evidence="1">
    <location>
        <begin position="89"/>
        <end position="109"/>
    </location>
</feature>
<keyword evidence="1" id="KW-1133">Transmembrane helix</keyword>
<evidence type="ECO:0000256" key="1">
    <source>
        <dbReference type="SAM" id="Phobius"/>
    </source>
</evidence>
<dbReference type="Proteomes" id="UP000655225">
    <property type="component" value="Unassembled WGS sequence"/>
</dbReference>
<evidence type="ECO:0000313" key="3">
    <source>
        <dbReference type="Proteomes" id="UP000655225"/>
    </source>
</evidence>
<proteinExistence type="predicted"/>
<reference evidence="2 3" key="1">
    <citation type="submission" date="2020-04" db="EMBL/GenBank/DDBJ databases">
        <title>Plant Genome Project.</title>
        <authorList>
            <person name="Zhang R.-G."/>
        </authorList>
    </citation>
    <scope>NUCLEOTIDE SEQUENCE [LARGE SCALE GENOMIC DNA]</scope>
    <source>
        <strain evidence="2">YNK0</strain>
        <tissue evidence="2">Leaf</tissue>
    </source>
</reference>
<gene>
    <name evidence="2" type="ORF">HHK36_004519</name>
</gene>
<organism evidence="2 3">
    <name type="scientific">Tetracentron sinense</name>
    <name type="common">Spur-leaf</name>
    <dbReference type="NCBI Taxonomy" id="13715"/>
    <lineage>
        <taxon>Eukaryota</taxon>
        <taxon>Viridiplantae</taxon>
        <taxon>Streptophyta</taxon>
        <taxon>Embryophyta</taxon>
        <taxon>Tracheophyta</taxon>
        <taxon>Spermatophyta</taxon>
        <taxon>Magnoliopsida</taxon>
        <taxon>Trochodendrales</taxon>
        <taxon>Trochodendraceae</taxon>
        <taxon>Tetracentron</taxon>
    </lineage>
</organism>
<dbReference type="AlphaFoldDB" id="A0A835DQC4"/>
<accession>A0A835DQC4</accession>
<protein>
    <submittedName>
        <fullName evidence="2">Uncharacterized protein</fullName>
    </submittedName>
</protein>
<sequence length="144" mass="15403">MSLHENGSSYIHYNGIKTLDISGMVQSSGISLSASIGQPTLGGMLQFLSGLSPGGFGGLVLSDVVPCVIQDEVPVKRSLGGLQVYNQPTLSTVPFSYLLLHLAACALFFQRSRSTKNVKIQATPMHPLISKFLYSCKDAIKVSK</sequence>
<comment type="caution">
    <text evidence="2">The sequence shown here is derived from an EMBL/GenBank/DDBJ whole genome shotgun (WGS) entry which is preliminary data.</text>
</comment>
<keyword evidence="1" id="KW-0812">Transmembrane</keyword>
<keyword evidence="1" id="KW-0472">Membrane</keyword>